<name>A0A9W4UMS9_9PLEO</name>
<dbReference type="InterPro" id="IPR011990">
    <property type="entry name" value="TPR-like_helical_dom_sf"/>
</dbReference>
<protein>
    <recommendedName>
        <fullName evidence="5">TPR-like protein</fullName>
    </recommendedName>
</protein>
<dbReference type="PANTHER" id="PTHR23082:SF0">
    <property type="entry name" value="GENERAL TRANSCRIPTION FACTOR 3C POLYPEPTIDE 3"/>
    <property type="match status" value="1"/>
</dbReference>
<dbReference type="EMBL" id="CAOQHR010000008">
    <property type="protein sequence ID" value="CAI6338845.1"/>
    <property type="molecule type" value="Genomic_DNA"/>
</dbReference>
<dbReference type="GO" id="GO:0000127">
    <property type="term" value="C:transcription factor TFIIIC complex"/>
    <property type="evidence" value="ECO:0007669"/>
    <property type="project" value="TreeGrafter"/>
</dbReference>
<keyword evidence="4" id="KW-1185">Reference proteome</keyword>
<reference evidence="3" key="1">
    <citation type="submission" date="2023-01" db="EMBL/GenBank/DDBJ databases">
        <authorList>
            <person name="Van Ghelder C."/>
            <person name="Rancurel C."/>
        </authorList>
    </citation>
    <scope>NUCLEOTIDE SEQUENCE</scope>
    <source>
        <strain evidence="3">CNCM I-4278</strain>
    </source>
</reference>
<sequence length="1426" mass="163591">MDSEGDPHNPWQPQPPREIRPKPSPRQLLPVSGTFPDPPVSGPHFTGNSQPGIPAFSSGPPYLPHQYQGQQPYQSPYAFVQPQYPSPPLPLPPLHQPQQSQPQPQPPLPPQQIQQPPIDPPKQKRPRKPRVSKKKQQQQQQQEPDQRLPYVSPYANIPRQQQQHPGYFPGISLHEQNHPISFSSIQQQPEPYSSSFTSIQQHQARHPHVQPAASTSYEESLHNVFLVNDPVVHEGFIPAPGRENEDEQLLLEDSYFNKGFESSSEDDSEEERMLQVVEENIDNVEVDEDYSVSDGELEEDPDELLLEEGFDDEEREVPVPKRGRPPKAAPTRGRPRGRPSTRGRGGFRGTAAPRKRKTGVRGRKKGVRGPQAVADPGPEFNRLQKLANEAYTSQDFKLAIDYASQAIQINPEIFMAYNILSEAYAGLGDEPASIENLILGAYTKREPDLWWSIIYRIENIDARKYPQYTDAFKKEWCVNCLRSIIRLDPNTYDARIRKLELEAERGKISRCVRLCQKLLKMEGHEHNYDILKQMAVLGTSSPKQTRIHLDKITKCFEESIAHFVETDDDETLDWNLLNIYLDLLDRKGDHDHALTQLKTLCRWKQGRASEDFWDNEQDDREFDVEDIPRRINVPQFKRNSSTVDYGANLPMEIRVKMGLFRLRQKPSNYEEAMYHLNMLEPEDEGEYSYARDYSDVFREIADTLHATGQDRAALRFYEPLLRINKDEFNMKSFIGLYTCYKNLKDTENAELIIDILKEWNAATLDDLAILAKFFEDIGMKDEARQRAETLYRNKGAWLLRKLGYEGYTDLLDHFRQVRKQARGKGNVKKNKVRRYRKKVRAATGIEHDSDNESATQERPKPGPLNKRPAKGRGLYRKKHRPLASQPTVFLPVQEDGTNASGPSAGSVTLEGTEVPVESHAIRSLFRERLQKLETDNADDLKAKRAQHREIISSFKRLHDLHEPADAGDEDAASEYISVARELIEEFSTFELFYFDRRLEFNGYFRRIGNGELWKESSLMILAVEANRVEDGGEKRDLEERPDVVERTFWGVDFSKWVEIFGRYALYLARRYEVDRCFSALDIAVQSNIVFRSATFSHELELCRLACALAVDDSVQISSAVRAFMRRFPFGADIIRLYSVANRLCPVSDAYAHGAAHKAFLRYIKTIDYAMLKPEQRGRFNFQGNDRAPWMQGVLTQQILGKVKDHDPSLFALYGHVLMCSGSYKGALNYYFRALAIVPDDPVLNLCIGISYIQHAVKRQAENRQFQIQQGMSFMTRYHALRTKDNVAIHCSEAEFNMGRMWHGLGLVTHALKAYRRCIALQDRVMQEAADRCSDENQGIEDFATEAAYAMQTIYVISGDFEAAREITATALVIEICTPRLHVSDLVRHLLCTMSLFPVRTRKTRVCNCKNARQSYKNKKNLGLSHT</sequence>
<feature type="compositionally biased region" description="Basic and acidic residues" evidence="2">
    <location>
        <begin position="845"/>
        <end position="860"/>
    </location>
</feature>
<keyword evidence="1" id="KW-0802">TPR repeat</keyword>
<feature type="region of interest" description="Disordered" evidence="2">
    <location>
        <begin position="278"/>
        <end position="379"/>
    </location>
</feature>
<evidence type="ECO:0008006" key="5">
    <source>
        <dbReference type="Google" id="ProtNLM"/>
    </source>
</evidence>
<dbReference type="PANTHER" id="PTHR23082">
    <property type="entry name" value="TRANSCRIPTION INITIATION FACTOR IIIC TFIIIC , POLYPEPTIDE 3-RELATED"/>
    <property type="match status" value="1"/>
</dbReference>
<feature type="compositionally biased region" description="Basic residues" evidence="2">
    <location>
        <begin position="353"/>
        <end position="367"/>
    </location>
</feature>
<dbReference type="OrthoDB" id="9991317at2759"/>
<comment type="caution">
    <text evidence="3">The sequence shown here is derived from an EMBL/GenBank/DDBJ whole genome shotgun (WGS) entry which is preliminary data.</text>
</comment>
<accession>A0A9W4UMS9</accession>
<dbReference type="PROSITE" id="PS50005">
    <property type="entry name" value="TPR"/>
    <property type="match status" value="1"/>
</dbReference>
<feature type="region of interest" description="Disordered" evidence="2">
    <location>
        <begin position="838"/>
        <end position="884"/>
    </location>
</feature>
<evidence type="ECO:0000256" key="1">
    <source>
        <dbReference type="PROSITE-ProRule" id="PRU00339"/>
    </source>
</evidence>
<dbReference type="SMART" id="SM00028">
    <property type="entry name" value="TPR"/>
    <property type="match status" value="4"/>
</dbReference>
<feature type="compositionally biased region" description="Low complexity" evidence="2">
    <location>
        <begin position="64"/>
        <end position="83"/>
    </location>
</feature>
<evidence type="ECO:0000313" key="3">
    <source>
        <dbReference type="EMBL" id="CAI6338845.1"/>
    </source>
</evidence>
<dbReference type="Proteomes" id="UP001152607">
    <property type="component" value="Unassembled WGS sequence"/>
</dbReference>
<feature type="region of interest" description="Disordered" evidence="2">
    <location>
        <begin position="1"/>
        <end position="174"/>
    </location>
</feature>
<gene>
    <name evidence="3" type="ORF">PDIGIT_LOCUS11981</name>
</gene>
<feature type="compositionally biased region" description="Pro residues" evidence="2">
    <location>
        <begin position="84"/>
        <end position="95"/>
    </location>
</feature>
<dbReference type="GO" id="GO:0006383">
    <property type="term" value="P:transcription by RNA polymerase III"/>
    <property type="evidence" value="ECO:0007669"/>
    <property type="project" value="InterPro"/>
</dbReference>
<dbReference type="Gene3D" id="1.25.40.10">
    <property type="entry name" value="Tetratricopeptide repeat domain"/>
    <property type="match status" value="3"/>
</dbReference>
<feature type="compositionally biased region" description="Basic residues" evidence="2">
    <location>
        <begin position="867"/>
        <end position="881"/>
    </location>
</feature>
<feature type="compositionally biased region" description="Low complexity" evidence="2">
    <location>
        <begin position="137"/>
        <end position="149"/>
    </location>
</feature>
<evidence type="ECO:0000256" key="2">
    <source>
        <dbReference type="SAM" id="MobiDB-lite"/>
    </source>
</evidence>
<dbReference type="InterPro" id="IPR019734">
    <property type="entry name" value="TPR_rpt"/>
</dbReference>
<feature type="compositionally biased region" description="Basic residues" evidence="2">
    <location>
        <begin position="123"/>
        <end position="136"/>
    </location>
</feature>
<dbReference type="SUPFAM" id="SSF48452">
    <property type="entry name" value="TPR-like"/>
    <property type="match status" value="3"/>
</dbReference>
<organism evidence="3 4">
    <name type="scientific">Periconia digitata</name>
    <dbReference type="NCBI Taxonomy" id="1303443"/>
    <lineage>
        <taxon>Eukaryota</taxon>
        <taxon>Fungi</taxon>
        <taxon>Dikarya</taxon>
        <taxon>Ascomycota</taxon>
        <taxon>Pezizomycotina</taxon>
        <taxon>Dothideomycetes</taxon>
        <taxon>Pleosporomycetidae</taxon>
        <taxon>Pleosporales</taxon>
        <taxon>Massarineae</taxon>
        <taxon>Periconiaceae</taxon>
        <taxon>Periconia</taxon>
    </lineage>
</organism>
<feature type="repeat" description="TPR" evidence="1">
    <location>
        <begin position="1207"/>
        <end position="1240"/>
    </location>
</feature>
<proteinExistence type="predicted"/>
<evidence type="ECO:0000313" key="4">
    <source>
        <dbReference type="Proteomes" id="UP001152607"/>
    </source>
</evidence>
<dbReference type="InterPro" id="IPR039340">
    <property type="entry name" value="Tfc4/TFIIIC-102/Sfc4"/>
</dbReference>
<feature type="compositionally biased region" description="Acidic residues" evidence="2">
    <location>
        <begin position="279"/>
        <end position="315"/>
    </location>
</feature>